<name>A0ABD0LFE7_9CAEN</name>
<evidence type="ECO:0000313" key="2">
    <source>
        <dbReference type="Proteomes" id="UP001519460"/>
    </source>
</evidence>
<gene>
    <name evidence="1" type="ORF">BaRGS_00010429</name>
</gene>
<sequence length="149" mass="16776">MFCIHAENATCEYLICSKQAPDVETEDLQVSGRLALSRSAVCVSLKRHLRQVVIRQRRQLPFPESDESATNNILQAKTATSFVNKTQAGKANVAPTGKAQHYPSQTHFFQRIINVSGKHGDPLSRNQMLTCIRRLSCRLRLLCHRSSRS</sequence>
<dbReference type="Proteomes" id="UP001519460">
    <property type="component" value="Unassembled WGS sequence"/>
</dbReference>
<dbReference type="EMBL" id="JACVVK020000052">
    <property type="protein sequence ID" value="KAK7498169.1"/>
    <property type="molecule type" value="Genomic_DNA"/>
</dbReference>
<comment type="caution">
    <text evidence="1">The sequence shown here is derived from an EMBL/GenBank/DDBJ whole genome shotgun (WGS) entry which is preliminary data.</text>
</comment>
<reference evidence="1 2" key="1">
    <citation type="journal article" date="2023" name="Sci. Data">
        <title>Genome assembly of the Korean intertidal mud-creeper Batillaria attramentaria.</title>
        <authorList>
            <person name="Patra A.K."/>
            <person name="Ho P.T."/>
            <person name="Jun S."/>
            <person name="Lee S.J."/>
            <person name="Kim Y."/>
            <person name="Won Y.J."/>
        </authorList>
    </citation>
    <scope>NUCLEOTIDE SEQUENCE [LARGE SCALE GENOMIC DNA]</scope>
    <source>
        <strain evidence="1">Wonlab-2016</strain>
    </source>
</reference>
<accession>A0ABD0LFE7</accession>
<protein>
    <submittedName>
        <fullName evidence="1">Uncharacterized protein</fullName>
    </submittedName>
</protein>
<dbReference type="AlphaFoldDB" id="A0ABD0LFE7"/>
<evidence type="ECO:0000313" key="1">
    <source>
        <dbReference type="EMBL" id="KAK7498169.1"/>
    </source>
</evidence>
<keyword evidence="2" id="KW-1185">Reference proteome</keyword>
<proteinExistence type="predicted"/>
<organism evidence="1 2">
    <name type="scientific">Batillaria attramentaria</name>
    <dbReference type="NCBI Taxonomy" id="370345"/>
    <lineage>
        <taxon>Eukaryota</taxon>
        <taxon>Metazoa</taxon>
        <taxon>Spiralia</taxon>
        <taxon>Lophotrochozoa</taxon>
        <taxon>Mollusca</taxon>
        <taxon>Gastropoda</taxon>
        <taxon>Caenogastropoda</taxon>
        <taxon>Sorbeoconcha</taxon>
        <taxon>Cerithioidea</taxon>
        <taxon>Batillariidae</taxon>
        <taxon>Batillaria</taxon>
    </lineage>
</organism>